<dbReference type="GO" id="GO:0019843">
    <property type="term" value="F:rRNA binding"/>
    <property type="evidence" value="ECO:0007669"/>
    <property type="project" value="UniProtKB-UniRule"/>
</dbReference>
<keyword evidence="7" id="KW-1185">Reference proteome</keyword>
<dbReference type="PIRSF" id="PIRSF016183">
    <property type="entry name" value="UCP016183"/>
    <property type="match status" value="1"/>
</dbReference>
<dbReference type="SUPFAM" id="SSF158710">
    <property type="entry name" value="PSPTO4464-like"/>
    <property type="match status" value="1"/>
</dbReference>
<dbReference type="InterPro" id="IPR006839">
    <property type="entry name" value="DarP"/>
</dbReference>
<dbReference type="Proteomes" id="UP000055136">
    <property type="component" value="Chromosome"/>
</dbReference>
<dbReference type="STRING" id="1748243.Tel_16220"/>
<protein>
    <recommendedName>
        <fullName evidence="5">Dual-action ribosomal maturation protein DarP</fullName>
    </recommendedName>
    <alternativeName>
        <fullName evidence="5">Large ribosomal subunit assembly factor DarP</fullName>
    </alternativeName>
</protein>
<dbReference type="Gene3D" id="1.10.60.30">
    <property type="entry name" value="PSPTO4464-like domains"/>
    <property type="match status" value="2"/>
</dbReference>
<dbReference type="HAMAP" id="MF_00765">
    <property type="entry name" value="DarP"/>
    <property type="match status" value="1"/>
</dbReference>
<keyword evidence="3 5" id="KW-0699">rRNA-binding</keyword>
<comment type="similarity">
    <text evidence="5">Belongs to the DarP family.</text>
</comment>
<gene>
    <name evidence="5" type="primary">darP</name>
    <name evidence="6" type="ORF">Tel_16220</name>
</gene>
<organism evidence="6 7">
    <name type="scientific">Candidatus Tenderia electrophaga</name>
    <dbReference type="NCBI Taxonomy" id="1748243"/>
    <lineage>
        <taxon>Bacteria</taxon>
        <taxon>Pseudomonadati</taxon>
        <taxon>Pseudomonadota</taxon>
        <taxon>Gammaproteobacteria</taxon>
        <taxon>Candidatus Tenderiales</taxon>
        <taxon>Candidatus Tenderiaceae</taxon>
        <taxon>Candidatus Tenderia</taxon>
    </lineage>
</organism>
<dbReference type="EMBL" id="CP013099">
    <property type="protein sequence ID" value="ALP54572.1"/>
    <property type="molecule type" value="Genomic_DNA"/>
</dbReference>
<evidence type="ECO:0000313" key="7">
    <source>
        <dbReference type="Proteomes" id="UP000055136"/>
    </source>
</evidence>
<evidence type="ECO:0000256" key="5">
    <source>
        <dbReference type="HAMAP-Rule" id="MF_00765"/>
    </source>
</evidence>
<keyword evidence="4 5" id="KW-0694">RNA-binding</keyword>
<evidence type="ECO:0000256" key="3">
    <source>
        <dbReference type="ARBA" id="ARBA00022730"/>
    </source>
</evidence>
<dbReference type="NCBIfam" id="NF003593">
    <property type="entry name" value="PRK05255.1-1"/>
    <property type="match status" value="1"/>
</dbReference>
<dbReference type="CDD" id="cd16331">
    <property type="entry name" value="YjgA-like"/>
    <property type="match status" value="1"/>
</dbReference>
<accession>A0A0S2THC9</accession>
<dbReference type="AlphaFoldDB" id="A0A0S2THC9"/>
<dbReference type="PANTHER" id="PTHR38101:SF1">
    <property type="entry name" value="UPF0307 PROTEIN YJGA"/>
    <property type="match status" value="1"/>
</dbReference>
<reference evidence="6" key="1">
    <citation type="submission" date="2015-10" db="EMBL/GenBank/DDBJ databases">
        <title>Description of Candidatus Tenderia electrophaga gen. nov, sp. nov., an Uncultivated Electroautotroph from a Biocathode Enrichment.</title>
        <authorList>
            <person name="Eddie B.J."/>
            <person name="Malanoski A.P."/>
            <person name="Wang Z."/>
            <person name="Hall R.J."/>
            <person name="Oh S.D."/>
            <person name="Heiner C."/>
            <person name="Lin B."/>
            <person name="Strycharz-Glaven S.M."/>
        </authorList>
    </citation>
    <scope>NUCLEOTIDE SEQUENCE [LARGE SCALE GENOMIC DNA]</scope>
    <source>
        <strain evidence="6">NRL1</strain>
    </source>
</reference>
<dbReference type="Pfam" id="PF04751">
    <property type="entry name" value="DarP"/>
    <property type="match status" value="1"/>
</dbReference>
<dbReference type="GO" id="GO:0005829">
    <property type="term" value="C:cytosol"/>
    <property type="evidence" value="ECO:0007669"/>
    <property type="project" value="TreeGrafter"/>
</dbReference>
<keyword evidence="2 5" id="KW-0690">Ribosome biogenesis</keyword>
<dbReference type="PANTHER" id="PTHR38101">
    <property type="entry name" value="UPF0307 PROTEIN YJGA"/>
    <property type="match status" value="1"/>
</dbReference>
<comment type="subcellular location">
    <subcellularLocation>
        <location evidence="5">Cytoplasm</location>
    </subcellularLocation>
    <text evidence="5">Associates with late stage pre-50S ribosomal subunits.</text>
</comment>
<proteinExistence type="inferred from homology"/>
<dbReference type="GO" id="GO:0043022">
    <property type="term" value="F:ribosome binding"/>
    <property type="evidence" value="ECO:0007669"/>
    <property type="project" value="UniProtKB-UniRule"/>
</dbReference>
<keyword evidence="1 5" id="KW-0963">Cytoplasm</keyword>
<dbReference type="KEGG" id="tee:Tel_16220"/>
<dbReference type="InterPro" id="IPR023153">
    <property type="entry name" value="DarP_sf"/>
</dbReference>
<sequence length="167" mass="18912">MHDEDDAELPKSKSQLKREMHALQALGKAVVELPPKDLAKIPLPDELAEAVAQARSINSHGALKRQLQFIGRLMRNVDPEPIQQALEAIRLTGQQSSARFHAVEHWRDRILAEGQPALDEFVGQQPQADRQQLRQLMLNAQREAKQGKPPTSARSLFRLLRDMLKDH</sequence>
<name>A0A0S2THC9_9GAMM</name>
<evidence type="ECO:0000313" key="6">
    <source>
        <dbReference type="EMBL" id="ALP54572.1"/>
    </source>
</evidence>
<evidence type="ECO:0000256" key="1">
    <source>
        <dbReference type="ARBA" id="ARBA00022490"/>
    </source>
</evidence>
<dbReference type="GO" id="GO:1902626">
    <property type="term" value="P:assembly of large subunit precursor of preribosome"/>
    <property type="evidence" value="ECO:0007669"/>
    <property type="project" value="UniProtKB-UniRule"/>
</dbReference>
<comment type="function">
    <text evidence="5">Member of a network of 50S ribosomal subunit biogenesis factors which assembles along the 30S-50S interface, preventing incorrect 23S rRNA structures from forming. Promotes peptidyl transferase center (PTC) maturation.</text>
</comment>
<evidence type="ECO:0000256" key="2">
    <source>
        <dbReference type="ARBA" id="ARBA00022517"/>
    </source>
</evidence>
<evidence type="ECO:0000256" key="4">
    <source>
        <dbReference type="ARBA" id="ARBA00022884"/>
    </source>
</evidence>